<evidence type="ECO:0000313" key="2">
    <source>
        <dbReference type="EMBL" id="KAJ7968764.1"/>
    </source>
</evidence>
<dbReference type="PANTHER" id="PTHR37180">
    <property type="entry name" value="PRECURSOR OF CEP14"/>
    <property type="match status" value="1"/>
</dbReference>
<feature type="chain" id="PRO_5042095599" evidence="1">
    <location>
        <begin position="25"/>
        <end position="99"/>
    </location>
</feature>
<evidence type="ECO:0000256" key="1">
    <source>
        <dbReference type="SAM" id="SignalP"/>
    </source>
</evidence>
<sequence>MARLSTLLLIFLVVFISLQSCLEGRKLVGVKQNKTKVVPSSSRSSRESLFFGSLPKGTVPSSTPSKKGHATIIDEKLIARHLISIDRILRSVPSPGAGH</sequence>
<accession>A0AAD7M2I0</accession>
<keyword evidence="1" id="KW-0732">Signal</keyword>
<feature type="signal peptide" evidence="1">
    <location>
        <begin position="1"/>
        <end position="24"/>
    </location>
</feature>
<comment type="caution">
    <text evidence="2">The sequence shown here is derived from an EMBL/GenBank/DDBJ whole genome shotgun (WGS) entry which is preliminary data.</text>
</comment>
<dbReference type="PROSITE" id="PS51257">
    <property type="entry name" value="PROKAR_LIPOPROTEIN"/>
    <property type="match status" value="1"/>
</dbReference>
<dbReference type="AlphaFoldDB" id="A0AAD7M2I0"/>
<dbReference type="PANTHER" id="PTHR37180:SF2">
    <property type="entry name" value="PRECURSOR OF CEP14"/>
    <property type="match status" value="1"/>
</dbReference>
<dbReference type="Proteomes" id="UP001163823">
    <property type="component" value="Chromosome 5"/>
</dbReference>
<evidence type="ECO:0000313" key="3">
    <source>
        <dbReference type="Proteomes" id="UP001163823"/>
    </source>
</evidence>
<gene>
    <name evidence="2" type="ORF">O6P43_012819</name>
</gene>
<organism evidence="2 3">
    <name type="scientific">Quillaja saponaria</name>
    <name type="common">Soap bark tree</name>
    <dbReference type="NCBI Taxonomy" id="32244"/>
    <lineage>
        <taxon>Eukaryota</taxon>
        <taxon>Viridiplantae</taxon>
        <taxon>Streptophyta</taxon>
        <taxon>Embryophyta</taxon>
        <taxon>Tracheophyta</taxon>
        <taxon>Spermatophyta</taxon>
        <taxon>Magnoliopsida</taxon>
        <taxon>eudicotyledons</taxon>
        <taxon>Gunneridae</taxon>
        <taxon>Pentapetalae</taxon>
        <taxon>rosids</taxon>
        <taxon>fabids</taxon>
        <taxon>Fabales</taxon>
        <taxon>Quillajaceae</taxon>
        <taxon>Quillaja</taxon>
    </lineage>
</organism>
<protein>
    <submittedName>
        <fullName evidence="2">B-cell lymphoma 6 protein</fullName>
    </submittedName>
</protein>
<keyword evidence="3" id="KW-1185">Reference proteome</keyword>
<dbReference type="GO" id="GO:0006970">
    <property type="term" value="P:response to osmotic stress"/>
    <property type="evidence" value="ECO:0007669"/>
    <property type="project" value="InterPro"/>
</dbReference>
<reference evidence="2" key="1">
    <citation type="journal article" date="2023" name="Science">
        <title>Elucidation of the pathway for biosynthesis of saponin adjuvants from the soapbark tree.</title>
        <authorList>
            <person name="Reed J."/>
            <person name="Orme A."/>
            <person name="El-Demerdash A."/>
            <person name="Owen C."/>
            <person name="Martin L.B.B."/>
            <person name="Misra R.C."/>
            <person name="Kikuchi S."/>
            <person name="Rejzek M."/>
            <person name="Martin A.C."/>
            <person name="Harkess A."/>
            <person name="Leebens-Mack J."/>
            <person name="Louveau T."/>
            <person name="Stephenson M.J."/>
            <person name="Osbourn A."/>
        </authorList>
    </citation>
    <scope>NUCLEOTIDE SEQUENCE</scope>
    <source>
        <strain evidence="2">S10</strain>
    </source>
</reference>
<dbReference type="GO" id="GO:0006995">
    <property type="term" value="P:cellular response to nitrogen starvation"/>
    <property type="evidence" value="ECO:0007669"/>
    <property type="project" value="InterPro"/>
</dbReference>
<dbReference type="InterPro" id="IPR038930">
    <property type="entry name" value="CEP13/CEP14"/>
</dbReference>
<dbReference type="KEGG" id="qsa:O6P43_012819"/>
<name>A0AAD7M2I0_QUISA</name>
<dbReference type="EMBL" id="JARAOO010000005">
    <property type="protein sequence ID" value="KAJ7968764.1"/>
    <property type="molecule type" value="Genomic_DNA"/>
</dbReference>
<proteinExistence type="predicted"/>